<accession>A0ABR1JC78</accession>
<sequence>MQTRGVKVNIDPSLKKKTQQERHEEREQKVAEAQAEKERKATQVAAQHKRRQEAQARIAAIEDLQVENTSNLLALRPDQVEDSAATSAHSGAARGGRGGAAHGGRGGTARGGRGGATRGGRGGAARGGRGGAARGGRGGASRGDYSGRGGGHGGDESRGSVDHHDITTDEVAEAEDTLLQVANDDDAAAVNSDIEMPPVTEVDTESEGAIDVSTDQPDEADPESIGSAIVEFSEDDDDYVEEGEAEDDDEEQPEPRKRQLKTKEDRQSIRQGITSARMVKPKPPVQPLTTAPGKRRASGTNNEQSKKRPNTGCKPNYSTLI</sequence>
<feature type="compositionally biased region" description="Basic and acidic residues" evidence="1">
    <location>
        <begin position="18"/>
        <end position="41"/>
    </location>
</feature>
<name>A0ABR1JC78_9AGAR</name>
<organism evidence="2 3">
    <name type="scientific">Marasmiellus scandens</name>
    <dbReference type="NCBI Taxonomy" id="2682957"/>
    <lineage>
        <taxon>Eukaryota</taxon>
        <taxon>Fungi</taxon>
        <taxon>Dikarya</taxon>
        <taxon>Basidiomycota</taxon>
        <taxon>Agaricomycotina</taxon>
        <taxon>Agaricomycetes</taxon>
        <taxon>Agaricomycetidae</taxon>
        <taxon>Agaricales</taxon>
        <taxon>Marasmiineae</taxon>
        <taxon>Omphalotaceae</taxon>
        <taxon>Marasmiellus</taxon>
    </lineage>
</organism>
<feature type="compositionally biased region" description="Basic and acidic residues" evidence="1">
    <location>
        <begin position="153"/>
        <end position="167"/>
    </location>
</feature>
<reference evidence="2 3" key="1">
    <citation type="submission" date="2024-01" db="EMBL/GenBank/DDBJ databases">
        <title>A draft genome for the cacao thread blight pathogen Marasmiellus scandens.</title>
        <authorList>
            <person name="Baruah I.K."/>
            <person name="Leung J."/>
            <person name="Bukari Y."/>
            <person name="Amoako-Attah I."/>
            <person name="Meinhardt L.W."/>
            <person name="Bailey B.A."/>
            <person name="Cohen S.P."/>
        </authorList>
    </citation>
    <scope>NUCLEOTIDE SEQUENCE [LARGE SCALE GENOMIC DNA]</scope>
    <source>
        <strain evidence="2 3">GH-19</strain>
    </source>
</reference>
<dbReference type="Proteomes" id="UP001498398">
    <property type="component" value="Unassembled WGS sequence"/>
</dbReference>
<protein>
    <submittedName>
        <fullName evidence="2">Uncharacterized protein</fullName>
    </submittedName>
</protein>
<feature type="compositionally biased region" description="Gly residues" evidence="1">
    <location>
        <begin position="93"/>
        <end position="152"/>
    </location>
</feature>
<feature type="compositionally biased region" description="Low complexity" evidence="1">
    <location>
        <begin position="82"/>
        <end position="92"/>
    </location>
</feature>
<feature type="compositionally biased region" description="Acidic residues" evidence="1">
    <location>
        <begin position="232"/>
        <end position="252"/>
    </location>
</feature>
<gene>
    <name evidence="2" type="ORF">VKT23_010163</name>
</gene>
<evidence type="ECO:0000313" key="2">
    <source>
        <dbReference type="EMBL" id="KAK7457820.1"/>
    </source>
</evidence>
<feature type="region of interest" description="Disordered" evidence="1">
    <location>
        <begin position="75"/>
        <end position="321"/>
    </location>
</feature>
<evidence type="ECO:0000256" key="1">
    <source>
        <dbReference type="SAM" id="MobiDB-lite"/>
    </source>
</evidence>
<evidence type="ECO:0000313" key="3">
    <source>
        <dbReference type="Proteomes" id="UP001498398"/>
    </source>
</evidence>
<keyword evidence="3" id="KW-1185">Reference proteome</keyword>
<dbReference type="EMBL" id="JBANRG010000019">
    <property type="protein sequence ID" value="KAK7457820.1"/>
    <property type="molecule type" value="Genomic_DNA"/>
</dbReference>
<feature type="region of interest" description="Disordered" evidence="1">
    <location>
        <begin position="1"/>
        <end position="54"/>
    </location>
</feature>
<comment type="caution">
    <text evidence="2">The sequence shown here is derived from an EMBL/GenBank/DDBJ whole genome shotgun (WGS) entry which is preliminary data.</text>
</comment>
<feature type="compositionally biased region" description="Basic and acidic residues" evidence="1">
    <location>
        <begin position="253"/>
        <end position="268"/>
    </location>
</feature>
<proteinExistence type="predicted"/>